<evidence type="ECO:0000256" key="1">
    <source>
        <dbReference type="SAM" id="MobiDB-lite"/>
    </source>
</evidence>
<feature type="compositionally biased region" description="Basic and acidic residues" evidence="1">
    <location>
        <begin position="1"/>
        <end position="12"/>
    </location>
</feature>
<feature type="compositionally biased region" description="Gly residues" evidence="1">
    <location>
        <begin position="13"/>
        <end position="28"/>
    </location>
</feature>
<dbReference type="AlphaFoldDB" id="A0A1D6NEH7"/>
<accession>A0A1D6NEH7</accession>
<organism evidence="2">
    <name type="scientific">Zea mays</name>
    <name type="common">Maize</name>
    <dbReference type="NCBI Taxonomy" id="4577"/>
    <lineage>
        <taxon>Eukaryota</taxon>
        <taxon>Viridiplantae</taxon>
        <taxon>Streptophyta</taxon>
        <taxon>Embryophyta</taxon>
        <taxon>Tracheophyta</taxon>
        <taxon>Spermatophyta</taxon>
        <taxon>Magnoliopsida</taxon>
        <taxon>Liliopsida</taxon>
        <taxon>Poales</taxon>
        <taxon>Poaceae</taxon>
        <taxon>PACMAD clade</taxon>
        <taxon>Panicoideae</taxon>
        <taxon>Andropogonodae</taxon>
        <taxon>Andropogoneae</taxon>
        <taxon>Tripsacinae</taxon>
        <taxon>Zea</taxon>
    </lineage>
</organism>
<sequence>MHGRGEGDEHGRGGQGHGCQHGRGGQGHGCQHRRGSQGRDDELARHGRRGQGRHHHHRRRQGHQHPQAWQGLLEDTAAKLLSVSVPEVSDPII</sequence>
<dbReference type="EMBL" id="CM007649">
    <property type="protein sequence ID" value="ONM38889.1"/>
    <property type="molecule type" value="Genomic_DNA"/>
</dbReference>
<feature type="compositionally biased region" description="Basic residues" evidence="1">
    <location>
        <begin position="46"/>
        <end position="63"/>
    </location>
</feature>
<evidence type="ECO:0000313" key="2">
    <source>
        <dbReference type="EMBL" id="ONM38889.1"/>
    </source>
</evidence>
<gene>
    <name evidence="2" type="ORF">ZEAMMB73_Zm00001d043709</name>
</gene>
<proteinExistence type="predicted"/>
<protein>
    <submittedName>
        <fullName evidence="2">Late embryogenesis abundant protein, group 3</fullName>
    </submittedName>
</protein>
<feature type="region of interest" description="Disordered" evidence="1">
    <location>
        <begin position="1"/>
        <end position="71"/>
    </location>
</feature>
<reference evidence="2" key="1">
    <citation type="submission" date="2015-12" db="EMBL/GenBank/DDBJ databases">
        <title>Update maize B73 reference genome by single molecule sequencing technologies.</title>
        <authorList>
            <consortium name="Maize Genome Sequencing Project"/>
            <person name="Ware D."/>
        </authorList>
    </citation>
    <scope>NUCLEOTIDE SEQUENCE [LARGE SCALE GENOMIC DNA]</scope>
    <source>
        <tissue evidence="2">Seedling</tissue>
    </source>
</reference>
<name>A0A1D6NEH7_MAIZE</name>